<dbReference type="PANTHER" id="PTHR31002">
    <property type="entry name" value="SERIPAUPERIN"/>
    <property type="match status" value="1"/>
</dbReference>
<dbReference type="PANTHER" id="PTHR31002:SF34">
    <property type="entry name" value="CELL WALL PROTEIN CWP1-RELATED"/>
    <property type="match status" value="1"/>
</dbReference>
<comment type="caution">
    <text evidence="4">The sequence shown here is derived from an EMBL/GenBank/DDBJ whole genome shotgun (WGS) entry which is preliminary data.</text>
</comment>
<evidence type="ECO:0000313" key="4">
    <source>
        <dbReference type="EMBL" id="KAF4624401.1"/>
    </source>
</evidence>
<accession>A0A8H4VVQ1</accession>
<dbReference type="Pfam" id="PF25115">
    <property type="entry name" value="Agd3_CE"/>
    <property type="match status" value="1"/>
</dbReference>
<keyword evidence="5" id="KW-1185">Reference proteome</keyword>
<feature type="signal peptide" evidence="1">
    <location>
        <begin position="1"/>
        <end position="26"/>
    </location>
</feature>
<evidence type="ECO:0000256" key="1">
    <source>
        <dbReference type="SAM" id="SignalP"/>
    </source>
</evidence>
<dbReference type="InterPro" id="IPR056826">
    <property type="entry name" value="Agd3_CE"/>
</dbReference>
<proteinExistence type="predicted"/>
<dbReference type="InterPro" id="IPR056827">
    <property type="entry name" value="CBM87_Agd3"/>
</dbReference>
<feature type="domain" description="Agd3 deacetylase" evidence="2">
    <location>
        <begin position="307"/>
        <end position="482"/>
    </location>
</feature>
<dbReference type="Proteomes" id="UP000566819">
    <property type="component" value="Unassembled WGS sequence"/>
</dbReference>
<protein>
    <submittedName>
        <fullName evidence="4">Uncharacterized protein</fullName>
    </submittedName>
</protein>
<feature type="domain" description="Agd3 CBM87" evidence="3">
    <location>
        <begin position="81"/>
        <end position="293"/>
    </location>
</feature>
<dbReference type="EMBL" id="JAAMPI010001667">
    <property type="protein sequence ID" value="KAF4624401.1"/>
    <property type="molecule type" value="Genomic_DNA"/>
</dbReference>
<name>A0A8H4VVQ1_9HELO</name>
<sequence>MKTVQMFSHLFFKSTLLAASVSLVNSAAESEALVVPTAVRTAAAVVSTVAAKVNNVVINTNTTTVANVTTVAAKTVGTTLNSTVLIFARDTASAYSGFSGLNGYAIPYEVVIVPADGITLPTLNSSETVGNYGAFVVLSEVSYEYNGTEGFQSAISAAQWAELYQYQLTFGVRMVRLDVFPSGDSGTEAIGGCCATGIEQLISITNATAFPTAGLKTGAGMSTQGLWHYPANITEPEYTTEIAQFAATTGFDDVSTAAVINDFSGRQQMVFFTGFATDWSPTSNFLQHAWIHWVTRGVYTGFRRVNLNTQVDDMFLETDIYYPVNTTFTIAPSDLAQHVTWMPTVNAYLPPGSDWFMEVGHNGNGNIEDAEDINERKCGVGSIEYADQIDTPLEFVKPPGTGTNLWPETPATYPYTTSCTDLDDLLQWWQKPANLNAFAHVSHTFTHEDQDNATYFDVYRELTWNQAWLKQVGIANATKFSKDLF</sequence>
<organism evidence="4 5">
    <name type="scientific">Cudoniella acicularis</name>
    <dbReference type="NCBI Taxonomy" id="354080"/>
    <lineage>
        <taxon>Eukaryota</taxon>
        <taxon>Fungi</taxon>
        <taxon>Dikarya</taxon>
        <taxon>Ascomycota</taxon>
        <taxon>Pezizomycotina</taxon>
        <taxon>Leotiomycetes</taxon>
        <taxon>Helotiales</taxon>
        <taxon>Tricladiaceae</taxon>
        <taxon>Cudoniella</taxon>
    </lineage>
</organism>
<feature type="chain" id="PRO_5034393004" evidence="1">
    <location>
        <begin position="27"/>
        <end position="485"/>
    </location>
</feature>
<evidence type="ECO:0000259" key="2">
    <source>
        <dbReference type="Pfam" id="PF25115"/>
    </source>
</evidence>
<evidence type="ECO:0000259" key="3">
    <source>
        <dbReference type="Pfam" id="PF25116"/>
    </source>
</evidence>
<keyword evidence="1" id="KW-0732">Signal</keyword>
<gene>
    <name evidence="4" type="ORF">G7Y89_g13774</name>
</gene>
<dbReference type="OrthoDB" id="2113314at2759"/>
<dbReference type="Pfam" id="PF25116">
    <property type="entry name" value="CBM87_Agd3"/>
    <property type="match status" value="1"/>
</dbReference>
<dbReference type="AlphaFoldDB" id="A0A8H4VVQ1"/>
<evidence type="ECO:0000313" key="5">
    <source>
        <dbReference type="Proteomes" id="UP000566819"/>
    </source>
</evidence>
<dbReference type="InterPro" id="IPR050788">
    <property type="entry name" value="Yeast_SRP1/TIP1_CWP"/>
</dbReference>
<reference evidence="4 5" key="1">
    <citation type="submission" date="2020-03" db="EMBL/GenBank/DDBJ databases">
        <title>Draft Genome Sequence of Cudoniella acicularis.</title>
        <authorList>
            <person name="Buettner E."/>
            <person name="Kellner H."/>
        </authorList>
    </citation>
    <scope>NUCLEOTIDE SEQUENCE [LARGE SCALE GENOMIC DNA]</scope>
    <source>
        <strain evidence="4 5">DSM 108380</strain>
    </source>
</reference>